<dbReference type="RefSeq" id="WP_078745023.1">
    <property type="nucleotide sequence ID" value="NZ_FUXG01000008.1"/>
</dbReference>
<sequence length="535" mass="60537">MIYSTAQKRYSSRLSYAVLITGIMLSLSLAWEVDRIKQDTFNVQLTADMKALSHHLSRELLINFESLYELKGFVDNSEQLDQQAFNNVATGTLARHPQIRYLQWVAALPLSAQTNIPLILQNQRYQLSNTAISSNEVRVYPLIFSAPNLGEVNRLGQDVGRIPELNSAFQTAVNKGQLVMSSPFIKTRGDISEKVFVVTLPVFRGESGTQTARSENIKGFIVAGFNMNSIIREVMSGSRLSGLHLSLIDLTALEEQFQESATLYQQQPATPPMTEYQQRFSLSNIGNHQWQLLVAPSEGFVSENKSDLAYIVMLFGLVVTGLLSAYLRMTSKRAFEIEEIVTQRTHDLHEVTKQLKHISQTDELTDIANRRHFDHEFDQEWKRTRREQQPISLVLFDLDFFKQYNDHYGHLQGDECLINISELIKSVISRPGDLFARFGGEEFVLLLPNTPIEGAMKIAEECRQLVESISIPHQKSSISEVVTISAGVYTLIPNGEIDRDQMLDLTDQALYLAKEQGRNRVVNGLLAKIEIRPSK</sequence>
<evidence type="ECO:0000256" key="3">
    <source>
        <dbReference type="ARBA" id="ARBA00012528"/>
    </source>
</evidence>
<evidence type="ECO:0000256" key="2">
    <source>
        <dbReference type="ARBA" id="ARBA00004370"/>
    </source>
</evidence>
<dbReference type="InterPro" id="IPR042240">
    <property type="entry name" value="CHASE_sf"/>
</dbReference>
<evidence type="ECO:0000256" key="1">
    <source>
        <dbReference type="ARBA" id="ARBA00001946"/>
    </source>
</evidence>
<keyword evidence="6 8" id="KW-0472">Membrane</keyword>
<evidence type="ECO:0000256" key="4">
    <source>
        <dbReference type="ARBA" id="ARBA00022692"/>
    </source>
</evidence>
<dbReference type="PROSITE" id="PS50887">
    <property type="entry name" value="GGDEF"/>
    <property type="match status" value="1"/>
</dbReference>
<dbReference type="PANTHER" id="PTHR45138">
    <property type="entry name" value="REGULATORY COMPONENTS OF SENSORY TRANSDUCTION SYSTEM"/>
    <property type="match status" value="1"/>
</dbReference>
<dbReference type="AlphaFoldDB" id="A0A1T4PBZ7"/>
<evidence type="ECO:0000259" key="9">
    <source>
        <dbReference type="PROSITE" id="PS50839"/>
    </source>
</evidence>
<dbReference type="OrthoDB" id="73375at2"/>
<dbReference type="InterPro" id="IPR000160">
    <property type="entry name" value="GGDEF_dom"/>
</dbReference>
<reference evidence="11 12" key="1">
    <citation type="submission" date="2017-01" db="EMBL/GenBank/DDBJ databases">
        <title>Genome Sequencing of a Marine Spirillum, Oceanospirillum multiglobuliferum ATCC 33336, from Japan.</title>
        <authorList>
            <person name="Carney J.G."/>
            <person name="Trachtenberg A.M."/>
            <person name="Rheaume B.A."/>
            <person name="Linnane J.D."/>
            <person name="Pitts N.L."/>
            <person name="Mykles D.L."/>
            <person name="Maclea K.S."/>
        </authorList>
    </citation>
    <scope>NUCLEOTIDE SEQUENCE [LARGE SCALE GENOMIC DNA]</scope>
    <source>
        <strain evidence="11 12">ATCC 33336</strain>
    </source>
</reference>
<protein>
    <recommendedName>
        <fullName evidence="3">diguanylate cyclase</fullName>
        <ecNumber evidence="3">2.7.7.65</ecNumber>
    </recommendedName>
</protein>
<evidence type="ECO:0000256" key="7">
    <source>
        <dbReference type="ARBA" id="ARBA00034247"/>
    </source>
</evidence>
<dbReference type="EC" id="2.7.7.65" evidence="3"/>
<dbReference type="GO" id="GO:0007165">
    <property type="term" value="P:signal transduction"/>
    <property type="evidence" value="ECO:0007669"/>
    <property type="project" value="UniProtKB-ARBA"/>
</dbReference>
<evidence type="ECO:0000256" key="6">
    <source>
        <dbReference type="ARBA" id="ARBA00023136"/>
    </source>
</evidence>
<dbReference type="FunFam" id="3.30.70.270:FF:000001">
    <property type="entry name" value="Diguanylate cyclase domain protein"/>
    <property type="match status" value="1"/>
</dbReference>
<keyword evidence="12" id="KW-1185">Reference proteome</keyword>
<keyword evidence="4 8" id="KW-0812">Transmembrane</keyword>
<dbReference type="Gene3D" id="3.30.450.350">
    <property type="entry name" value="CHASE domain"/>
    <property type="match status" value="1"/>
</dbReference>
<keyword evidence="5 8" id="KW-1133">Transmembrane helix</keyword>
<dbReference type="GO" id="GO:1902201">
    <property type="term" value="P:negative regulation of bacterial-type flagellum-dependent cell motility"/>
    <property type="evidence" value="ECO:0007669"/>
    <property type="project" value="TreeGrafter"/>
</dbReference>
<feature type="transmembrane region" description="Helical" evidence="8">
    <location>
        <begin position="308"/>
        <end position="327"/>
    </location>
</feature>
<evidence type="ECO:0000256" key="8">
    <source>
        <dbReference type="SAM" id="Phobius"/>
    </source>
</evidence>
<comment type="subcellular location">
    <subcellularLocation>
        <location evidence="2">Membrane</location>
    </subcellularLocation>
</comment>
<dbReference type="InterPro" id="IPR029787">
    <property type="entry name" value="Nucleotide_cyclase"/>
</dbReference>
<evidence type="ECO:0000313" key="12">
    <source>
        <dbReference type="Proteomes" id="UP000191418"/>
    </source>
</evidence>
<dbReference type="Proteomes" id="UP000191418">
    <property type="component" value="Unassembled WGS sequence"/>
</dbReference>
<dbReference type="SMART" id="SM01079">
    <property type="entry name" value="CHASE"/>
    <property type="match status" value="1"/>
</dbReference>
<dbReference type="InterPro" id="IPR050469">
    <property type="entry name" value="Diguanylate_Cyclase"/>
</dbReference>
<dbReference type="InterPro" id="IPR006189">
    <property type="entry name" value="CHASE_dom"/>
</dbReference>
<dbReference type="STRING" id="64969.SAMN02745127_01406"/>
<dbReference type="Gene3D" id="3.30.70.270">
    <property type="match status" value="1"/>
</dbReference>
<accession>A0A1T4PBZ7</accession>
<comment type="catalytic activity">
    <reaction evidence="7">
        <text>2 GTP = 3',3'-c-di-GMP + 2 diphosphate</text>
        <dbReference type="Rhea" id="RHEA:24898"/>
        <dbReference type="ChEBI" id="CHEBI:33019"/>
        <dbReference type="ChEBI" id="CHEBI:37565"/>
        <dbReference type="ChEBI" id="CHEBI:58805"/>
        <dbReference type="EC" id="2.7.7.65"/>
    </reaction>
</comment>
<evidence type="ECO:0000259" key="10">
    <source>
        <dbReference type="PROSITE" id="PS50887"/>
    </source>
</evidence>
<dbReference type="NCBIfam" id="TIGR00254">
    <property type="entry name" value="GGDEF"/>
    <property type="match status" value="1"/>
</dbReference>
<comment type="caution">
    <text evidence="11">The sequence shown here is derived from an EMBL/GenBank/DDBJ whole genome shotgun (WGS) entry which is preliminary data.</text>
</comment>
<dbReference type="PROSITE" id="PS50839">
    <property type="entry name" value="CHASE"/>
    <property type="match status" value="1"/>
</dbReference>
<feature type="domain" description="GGDEF" evidence="10">
    <location>
        <begin position="389"/>
        <end position="526"/>
    </location>
</feature>
<dbReference type="SUPFAM" id="SSF55073">
    <property type="entry name" value="Nucleotide cyclase"/>
    <property type="match status" value="1"/>
</dbReference>
<dbReference type="GO" id="GO:0005886">
    <property type="term" value="C:plasma membrane"/>
    <property type="evidence" value="ECO:0007669"/>
    <property type="project" value="TreeGrafter"/>
</dbReference>
<dbReference type="InterPro" id="IPR043128">
    <property type="entry name" value="Rev_trsase/Diguanyl_cyclase"/>
</dbReference>
<proteinExistence type="predicted"/>
<dbReference type="Pfam" id="PF03924">
    <property type="entry name" value="CHASE"/>
    <property type="match status" value="1"/>
</dbReference>
<feature type="domain" description="CHASE" evidence="9">
    <location>
        <begin position="140"/>
        <end position="293"/>
    </location>
</feature>
<gene>
    <name evidence="11" type="ORF">BTE48_08410</name>
</gene>
<organism evidence="11 12">
    <name type="scientific">Oceanospirillum multiglobuliferum</name>
    <dbReference type="NCBI Taxonomy" id="64969"/>
    <lineage>
        <taxon>Bacteria</taxon>
        <taxon>Pseudomonadati</taxon>
        <taxon>Pseudomonadota</taxon>
        <taxon>Gammaproteobacteria</taxon>
        <taxon>Oceanospirillales</taxon>
        <taxon>Oceanospirillaceae</taxon>
        <taxon>Oceanospirillum</taxon>
    </lineage>
</organism>
<name>A0A1T4PBZ7_9GAMM</name>
<dbReference type="EMBL" id="MTSM01000008">
    <property type="protein sequence ID" value="OPX55623.1"/>
    <property type="molecule type" value="Genomic_DNA"/>
</dbReference>
<dbReference type="SMART" id="SM00267">
    <property type="entry name" value="GGDEF"/>
    <property type="match status" value="1"/>
</dbReference>
<dbReference type="CDD" id="cd01949">
    <property type="entry name" value="GGDEF"/>
    <property type="match status" value="1"/>
</dbReference>
<comment type="cofactor">
    <cofactor evidence="1">
        <name>Mg(2+)</name>
        <dbReference type="ChEBI" id="CHEBI:18420"/>
    </cofactor>
</comment>
<evidence type="ECO:0000313" key="11">
    <source>
        <dbReference type="EMBL" id="OPX55623.1"/>
    </source>
</evidence>
<dbReference type="GO" id="GO:0052621">
    <property type="term" value="F:diguanylate cyclase activity"/>
    <property type="evidence" value="ECO:0007669"/>
    <property type="project" value="UniProtKB-EC"/>
</dbReference>
<dbReference type="GO" id="GO:0043709">
    <property type="term" value="P:cell adhesion involved in single-species biofilm formation"/>
    <property type="evidence" value="ECO:0007669"/>
    <property type="project" value="TreeGrafter"/>
</dbReference>
<evidence type="ECO:0000256" key="5">
    <source>
        <dbReference type="ARBA" id="ARBA00022989"/>
    </source>
</evidence>
<dbReference type="PANTHER" id="PTHR45138:SF9">
    <property type="entry name" value="DIGUANYLATE CYCLASE DGCM-RELATED"/>
    <property type="match status" value="1"/>
</dbReference>
<dbReference type="Pfam" id="PF00990">
    <property type="entry name" value="GGDEF"/>
    <property type="match status" value="1"/>
</dbReference>